<dbReference type="KEGG" id="sus:Acid_6699"/>
<proteinExistence type="inferred from homology"/>
<accession>Q01RV0</accession>
<evidence type="ECO:0000256" key="3">
    <source>
        <dbReference type="ARBA" id="ARBA00023004"/>
    </source>
</evidence>
<dbReference type="AlphaFoldDB" id="Q01RV0"/>
<dbReference type="OrthoDB" id="9795104at2"/>
<dbReference type="GO" id="GO:0051537">
    <property type="term" value="F:2 iron, 2 sulfur cluster binding"/>
    <property type="evidence" value="ECO:0007669"/>
    <property type="project" value="UniProtKB-KW"/>
</dbReference>
<sequence length="101" mass="11052">MPFLKVGTLAQLPADSVMEVMVGDQPYAVCNVGGTVRALSGVCIHRGGPLGQGQIHEGRVVCPYHLWEFDCATGEYDYDPARRVPTYEVKVEGDEIFLQVP</sequence>
<dbReference type="CDD" id="cd03467">
    <property type="entry name" value="Rieske"/>
    <property type="match status" value="1"/>
</dbReference>
<gene>
    <name evidence="8" type="ordered locus">Acid_6699</name>
</gene>
<dbReference type="InParanoid" id="Q01RV0"/>
<evidence type="ECO:0000256" key="1">
    <source>
        <dbReference type="ARBA" id="ARBA00022714"/>
    </source>
</evidence>
<dbReference type="InterPro" id="IPR036922">
    <property type="entry name" value="Rieske_2Fe-2S_sf"/>
</dbReference>
<dbReference type="eggNOG" id="COG2146">
    <property type="taxonomic scope" value="Bacteria"/>
</dbReference>
<evidence type="ECO:0000256" key="5">
    <source>
        <dbReference type="ARBA" id="ARBA00034078"/>
    </source>
</evidence>
<name>Q01RV0_SOLUE</name>
<feature type="domain" description="Rieske" evidence="7">
    <location>
        <begin position="4"/>
        <end position="98"/>
    </location>
</feature>
<dbReference type="Gene3D" id="2.102.10.10">
    <property type="entry name" value="Rieske [2Fe-2S] iron-sulphur domain"/>
    <property type="match status" value="1"/>
</dbReference>
<comment type="cofactor">
    <cofactor evidence="5">
        <name>[2Fe-2S] cluster</name>
        <dbReference type="ChEBI" id="CHEBI:190135"/>
    </cofactor>
</comment>
<keyword evidence="2" id="KW-0479">Metal-binding</keyword>
<dbReference type="HOGENOM" id="CLU_055690_5_0_0"/>
<dbReference type="SUPFAM" id="SSF50022">
    <property type="entry name" value="ISP domain"/>
    <property type="match status" value="1"/>
</dbReference>
<dbReference type="InterPro" id="IPR017941">
    <property type="entry name" value="Rieske_2Fe-2S"/>
</dbReference>
<keyword evidence="3" id="KW-0408">Iron</keyword>
<organism evidence="8">
    <name type="scientific">Solibacter usitatus (strain Ellin6076)</name>
    <dbReference type="NCBI Taxonomy" id="234267"/>
    <lineage>
        <taxon>Bacteria</taxon>
        <taxon>Pseudomonadati</taxon>
        <taxon>Acidobacteriota</taxon>
        <taxon>Terriglobia</taxon>
        <taxon>Bryobacterales</taxon>
        <taxon>Solibacteraceae</taxon>
        <taxon>Candidatus Solibacter</taxon>
    </lineage>
</organism>
<keyword evidence="4" id="KW-0411">Iron-sulfur</keyword>
<evidence type="ECO:0000256" key="4">
    <source>
        <dbReference type="ARBA" id="ARBA00023014"/>
    </source>
</evidence>
<comment type="similarity">
    <text evidence="6">Belongs to the bacterial ring-hydroxylating dioxygenase ferredoxin component family.</text>
</comment>
<dbReference type="PANTHER" id="PTHR21496:SF0">
    <property type="entry name" value="RIESKE DOMAIN-CONTAINING PROTEIN"/>
    <property type="match status" value="1"/>
</dbReference>
<evidence type="ECO:0000256" key="6">
    <source>
        <dbReference type="ARBA" id="ARBA00038001"/>
    </source>
</evidence>
<dbReference type="EMBL" id="CP000473">
    <property type="protein sequence ID" value="ABJ87620.1"/>
    <property type="molecule type" value="Genomic_DNA"/>
</dbReference>
<reference evidence="8" key="1">
    <citation type="submission" date="2006-10" db="EMBL/GenBank/DDBJ databases">
        <title>Complete sequence of Solibacter usitatus Ellin6076.</title>
        <authorList>
            <consortium name="US DOE Joint Genome Institute"/>
            <person name="Copeland A."/>
            <person name="Lucas S."/>
            <person name="Lapidus A."/>
            <person name="Barry K."/>
            <person name="Detter J.C."/>
            <person name="Glavina del Rio T."/>
            <person name="Hammon N."/>
            <person name="Israni S."/>
            <person name="Dalin E."/>
            <person name="Tice H."/>
            <person name="Pitluck S."/>
            <person name="Thompson L.S."/>
            <person name="Brettin T."/>
            <person name="Bruce D."/>
            <person name="Han C."/>
            <person name="Tapia R."/>
            <person name="Gilna P."/>
            <person name="Schmutz J."/>
            <person name="Larimer F."/>
            <person name="Land M."/>
            <person name="Hauser L."/>
            <person name="Kyrpides N."/>
            <person name="Mikhailova N."/>
            <person name="Janssen P.H."/>
            <person name="Kuske C.R."/>
            <person name="Richardson P."/>
        </authorList>
    </citation>
    <scope>NUCLEOTIDE SEQUENCE</scope>
    <source>
        <strain evidence="8">Ellin6076</strain>
    </source>
</reference>
<evidence type="ECO:0000313" key="8">
    <source>
        <dbReference type="EMBL" id="ABJ87620.1"/>
    </source>
</evidence>
<keyword evidence="1" id="KW-0001">2Fe-2S</keyword>
<protein>
    <submittedName>
        <fullName evidence="8">Rieske (2Fe-2S) domain protein</fullName>
    </submittedName>
</protein>
<evidence type="ECO:0000256" key="2">
    <source>
        <dbReference type="ARBA" id="ARBA00022723"/>
    </source>
</evidence>
<dbReference type="STRING" id="234267.Acid_6699"/>
<dbReference type="PANTHER" id="PTHR21496">
    <property type="entry name" value="FERREDOXIN-RELATED"/>
    <property type="match status" value="1"/>
</dbReference>
<dbReference type="PROSITE" id="PS51296">
    <property type="entry name" value="RIESKE"/>
    <property type="match status" value="1"/>
</dbReference>
<dbReference type="Pfam" id="PF00355">
    <property type="entry name" value="Rieske"/>
    <property type="match status" value="1"/>
</dbReference>
<dbReference type="GO" id="GO:0046872">
    <property type="term" value="F:metal ion binding"/>
    <property type="evidence" value="ECO:0007669"/>
    <property type="project" value="UniProtKB-KW"/>
</dbReference>
<evidence type="ECO:0000259" key="7">
    <source>
        <dbReference type="PROSITE" id="PS51296"/>
    </source>
</evidence>